<evidence type="ECO:0000313" key="1">
    <source>
        <dbReference type="EMBL" id="REF69620.1"/>
    </source>
</evidence>
<dbReference type="Proteomes" id="UP000256941">
    <property type="component" value="Unassembled WGS sequence"/>
</dbReference>
<sequence length="64" mass="7056">MNAIDIMPPTFAGGMPVMMADYLRALDLCRRVLDEAPSIGNTPLAAEIRELLAASKRQLNERRA</sequence>
<reference evidence="1 2" key="1">
    <citation type="submission" date="2018-08" db="EMBL/GenBank/DDBJ databases">
        <title>Genomic Encyclopedia of Archaeal and Bacterial Type Strains, Phase II (KMG-II): from individual species to whole genera.</title>
        <authorList>
            <person name="Goeker M."/>
        </authorList>
    </citation>
    <scope>NUCLEOTIDE SEQUENCE [LARGE SCALE GENOMIC DNA]</scope>
    <source>
        <strain evidence="1 2">DSM 17099</strain>
    </source>
</reference>
<proteinExistence type="predicted"/>
<organism evidence="1 2">
    <name type="scientific">Paracoccus versutus</name>
    <name type="common">Thiobacillus versutus</name>
    <dbReference type="NCBI Taxonomy" id="34007"/>
    <lineage>
        <taxon>Bacteria</taxon>
        <taxon>Pseudomonadati</taxon>
        <taxon>Pseudomonadota</taxon>
        <taxon>Alphaproteobacteria</taxon>
        <taxon>Rhodobacterales</taxon>
        <taxon>Paracoccaceae</taxon>
        <taxon>Paracoccus</taxon>
    </lineage>
</organism>
<comment type="caution">
    <text evidence="1">The sequence shown here is derived from an EMBL/GenBank/DDBJ whole genome shotgun (WGS) entry which is preliminary data.</text>
</comment>
<accession>A0A3D9XGL7</accession>
<name>A0A3D9XGL7_PARVE</name>
<gene>
    <name evidence="1" type="ORF">BDD41_2330</name>
</gene>
<evidence type="ECO:0000313" key="2">
    <source>
        <dbReference type="Proteomes" id="UP000256941"/>
    </source>
</evidence>
<protein>
    <submittedName>
        <fullName evidence="1">Uncharacterized protein</fullName>
    </submittedName>
</protein>
<dbReference type="RefSeq" id="WP_116221869.1">
    <property type="nucleotide sequence ID" value="NZ_CP038197.1"/>
</dbReference>
<dbReference type="EMBL" id="QTUJ01000002">
    <property type="protein sequence ID" value="REF69620.1"/>
    <property type="molecule type" value="Genomic_DNA"/>
</dbReference>
<dbReference type="AlphaFoldDB" id="A0A3D9XGL7"/>